<gene>
    <name evidence="2" type="ORF">CDD81_3667</name>
</gene>
<feature type="compositionally biased region" description="Polar residues" evidence="1">
    <location>
        <begin position="79"/>
        <end position="97"/>
    </location>
</feature>
<dbReference type="Proteomes" id="UP000226192">
    <property type="component" value="Unassembled WGS sequence"/>
</dbReference>
<accession>A0A2C5XX39</accession>
<evidence type="ECO:0000313" key="2">
    <source>
        <dbReference type="EMBL" id="PHH59181.1"/>
    </source>
</evidence>
<organism evidence="2 3">
    <name type="scientific">Ophiocordyceps australis</name>
    <dbReference type="NCBI Taxonomy" id="1399860"/>
    <lineage>
        <taxon>Eukaryota</taxon>
        <taxon>Fungi</taxon>
        <taxon>Dikarya</taxon>
        <taxon>Ascomycota</taxon>
        <taxon>Pezizomycotina</taxon>
        <taxon>Sordariomycetes</taxon>
        <taxon>Hypocreomycetidae</taxon>
        <taxon>Hypocreales</taxon>
        <taxon>Ophiocordycipitaceae</taxon>
        <taxon>Ophiocordyceps</taxon>
    </lineage>
</organism>
<protein>
    <submittedName>
        <fullName evidence="2">Uncharacterized protein</fullName>
    </submittedName>
</protein>
<evidence type="ECO:0000256" key="1">
    <source>
        <dbReference type="SAM" id="MobiDB-lite"/>
    </source>
</evidence>
<dbReference type="EMBL" id="NJET01000231">
    <property type="protein sequence ID" value="PHH59181.1"/>
    <property type="molecule type" value="Genomic_DNA"/>
</dbReference>
<comment type="caution">
    <text evidence="2">The sequence shown here is derived from an EMBL/GenBank/DDBJ whole genome shotgun (WGS) entry which is preliminary data.</text>
</comment>
<feature type="region of interest" description="Disordered" evidence="1">
    <location>
        <begin position="77"/>
        <end position="97"/>
    </location>
</feature>
<name>A0A2C5XX39_9HYPO</name>
<dbReference type="AlphaFoldDB" id="A0A2C5XX39"/>
<feature type="region of interest" description="Disordered" evidence="1">
    <location>
        <begin position="1"/>
        <end position="22"/>
    </location>
</feature>
<dbReference type="OrthoDB" id="5337545at2759"/>
<proteinExistence type="predicted"/>
<sequence length="297" mass="31275">MAMSKGKAKEETWGQKTQQSLSQRLNVSGRMVLNALTASDSGALNGMASESKATTSTVAQGNASSASSVALLRAPVASQGTGETVRSGTQAGSSTQEEFNGFMDSTESPASILPAYLHGQEPLNGQNAVAQQEAVDGADVAQLLLLPDDDVLPEMWPQHGKELSAAEAKRLECTLFHPSSHNQGRPNDWDRLLNFTPDFMKRLAGENMSLDTQLHFGTRDVAAAQEIWLQQWSNVLSAYTDEVWGDLGPLAGQARREMDNGLVGAADMGKGPMALARLQQILAHVRGGGGGGGGGAS</sequence>
<evidence type="ECO:0000313" key="3">
    <source>
        <dbReference type="Proteomes" id="UP000226192"/>
    </source>
</evidence>
<keyword evidence="3" id="KW-1185">Reference proteome</keyword>
<reference evidence="2 3" key="1">
    <citation type="submission" date="2017-06" db="EMBL/GenBank/DDBJ databases">
        <title>Ant-infecting Ophiocordyceps genomes reveal a high diversity of potential behavioral manipulation genes and a possible major role for enterotoxins.</title>
        <authorList>
            <person name="De Bekker C."/>
            <person name="Evans H.C."/>
            <person name="Brachmann A."/>
            <person name="Hughes D.P."/>
        </authorList>
    </citation>
    <scope>NUCLEOTIDE SEQUENCE [LARGE SCALE GENOMIC DNA]</scope>
    <source>
        <strain evidence="2 3">Map64</strain>
    </source>
</reference>
<dbReference type="STRING" id="1399860.A0A2C5XX39"/>